<dbReference type="PANTHER" id="PTHR37534">
    <property type="entry name" value="TRANSCRIPTIONAL ACTIVATOR PROTEIN UGA3"/>
    <property type="match status" value="1"/>
</dbReference>
<comment type="subcellular location">
    <subcellularLocation>
        <location evidence="1">Nucleus</location>
    </subcellularLocation>
</comment>
<dbReference type="Pfam" id="PF11951">
    <property type="entry name" value="Fungal_trans_2"/>
    <property type="match status" value="1"/>
</dbReference>
<evidence type="ECO:0000259" key="4">
    <source>
        <dbReference type="PROSITE" id="PS50048"/>
    </source>
</evidence>
<dbReference type="OrthoDB" id="415590at2759"/>
<keyword evidence="2" id="KW-0539">Nucleus</keyword>
<dbReference type="EMBL" id="HG793129">
    <property type="protein sequence ID" value="CDK28329.1"/>
    <property type="molecule type" value="Genomic_DNA"/>
</dbReference>
<evidence type="ECO:0000313" key="6">
    <source>
        <dbReference type="Proteomes" id="UP000019384"/>
    </source>
</evidence>
<reference evidence="5" key="2">
    <citation type="submission" date="2014-02" db="EMBL/GenBank/DDBJ databases">
        <title>Complete DNA sequence of /Kuraishia capsulata/ illustrates novel genomic features among budding yeasts (/Saccharomycotina/).</title>
        <authorList>
            <person name="Morales L."/>
            <person name="Noel B."/>
            <person name="Porcel B."/>
            <person name="Marcet-Houben M."/>
            <person name="Hullo M-F."/>
            <person name="Sacerdot C."/>
            <person name="Tekaia F."/>
            <person name="Leh-Louis V."/>
            <person name="Despons L."/>
            <person name="Khanna V."/>
            <person name="Aury J-M."/>
            <person name="Barbe V."/>
            <person name="Couloux A."/>
            <person name="Labadie K."/>
            <person name="Pelletier E."/>
            <person name="Souciet J-L."/>
            <person name="Boekhout T."/>
            <person name="Gabaldon T."/>
            <person name="Wincker P."/>
            <person name="Dujon B."/>
        </authorList>
    </citation>
    <scope>NUCLEOTIDE SEQUENCE</scope>
    <source>
        <strain evidence="5">CBS 1993</strain>
    </source>
</reference>
<dbReference type="CDD" id="cd00067">
    <property type="entry name" value="GAL4"/>
    <property type="match status" value="1"/>
</dbReference>
<dbReference type="InterPro" id="IPR001138">
    <property type="entry name" value="Zn2Cys6_DnaBD"/>
</dbReference>
<protein>
    <recommendedName>
        <fullName evidence="4">Zn(2)-C6 fungal-type domain-containing protein</fullName>
    </recommendedName>
</protein>
<dbReference type="HOGENOM" id="CLU_008719_5_1_1"/>
<evidence type="ECO:0000313" key="5">
    <source>
        <dbReference type="EMBL" id="CDK28329.1"/>
    </source>
</evidence>
<dbReference type="AlphaFoldDB" id="W6MNT2"/>
<sequence>MQRVRTGCRNCRRRHKKCDELRPVCTSCSKKGETCQWPLKGDVIRINTGDSVKKSNGSPENAKTPSTVHSEVAGSVGSEVASTSPVHGEYNYDDYDVLHNVFRDYMFLNAFTTNPLEPFYLEAEALEVTHSLDNFVTEPPPPDLPQDEKIRLLNRYISEVAPWLDMFDHRNQFTSRLPLMVKERALLYSILTIASRQQEKFDTSAKERTFRLYEQCLTHLLPKVKQVPSMDIVSSCVILCCFEMMASNSPSPAWRKHLEGCAELFKTAEVNGFSGELKSAVFWCFARMDISFAIAGRMRTVIPCERWLPAGSSVYDARSLFHKNVTWNEACDNFANYSVFLMSRVLNLIFAPSLEPKEFESEWLRLFNELSLWWDERPGEMRPVEFQNPSNEVPFPKILYCVSPAISGNQLFHTSAILLMSNRPRVDVSDSGILTRPLIWHAKQIVGISLTNDHHGCLINSLQPLYVAGTLLSHPSEHKIIVDLLYAIEKRTGWSMSWRAHDLKRYWGLLDR</sequence>
<feature type="region of interest" description="Disordered" evidence="3">
    <location>
        <begin position="49"/>
        <end position="68"/>
    </location>
</feature>
<dbReference type="Pfam" id="PF00172">
    <property type="entry name" value="Zn_clus"/>
    <property type="match status" value="1"/>
</dbReference>
<dbReference type="STRING" id="1382522.W6MNT2"/>
<dbReference type="GO" id="GO:0008270">
    <property type="term" value="F:zinc ion binding"/>
    <property type="evidence" value="ECO:0007669"/>
    <property type="project" value="InterPro"/>
</dbReference>
<dbReference type="GO" id="GO:0005634">
    <property type="term" value="C:nucleus"/>
    <property type="evidence" value="ECO:0007669"/>
    <property type="project" value="UniProtKB-SubCell"/>
</dbReference>
<dbReference type="RefSeq" id="XP_022460319.1">
    <property type="nucleotide sequence ID" value="XM_022601033.1"/>
</dbReference>
<keyword evidence="6" id="KW-1185">Reference proteome</keyword>
<name>W6MNT2_9ASCO</name>
<dbReference type="GO" id="GO:0045944">
    <property type="term" value="P:positive regulation of transcription by RNA polymerase II"/>
    <property type="evidence" value="ECO:0007669"/>
    <property type="project" value="TreeGrafter"/>
</dbReference>
<dbReference type="PANTHER" id="PTHR37534:SF4">
    <property type="entry name" value="ZN(II)2CYS6 TRANSCRIPTION FACTOR (EUROFUNG)"/>
    <property type="match status" value="1"/>
</dbReference>
<dbReference type="PROSITE" id="PS50048">
    <property type="entry name" value="ZN2_CY6_FUNGAL_2"/>
    <property type="match status" value="1"/>
</dbReference>
<dbReference type="PROSITE" id="PS00463">
    <property type="entry name" value="ZN2_CY6_FUNGAL_1"/>
    <property type="match status" value="1"/>
</dbReference>
<accession>W6MNT2</accession>
<gene>
    <name evidence="5" type="ORF">KUCA_T00004311001</name>
</gene>
<reference evidence="5" key="1">
    <citation type="submission" date="2013-12" db="EMBL/GenBank/DDBJ databases">
        <authorList>
            <person name="Genoscope - CEA"/>
        </authorList>
    </citation>
    <scope>NUCLEOTIDE SEQUENCE</scope>
    <source>
        <strain evidence="5">CBS 1993</strain>
    </source>
</reference>
<dbReference type="CDD" id="cd12148">
    <property type="entry name" value="fungal_TF_MHR"/>
    <property type="match status" value="1"/>
</dbReference>
<dbReference type="InterPro" id="IPR021858">
    <property type="entry name" value="Fun_TF"/>
</dbReference>
<dbReference type="GO" id="GO:0000981">
    <property type="term" value="F:DNA-binding transcription factor activity, RNA polymerase II-specific"/>
    <property type="evidence" value="ECO:0007669"/>
    <property type="project" value="InterPro"/>
</dbReference>
<dbReference type="Proteomes" id="UP000019384">
    <property type="component" value="Unassembled WGS sequence"/>
</dbReference>
<organism evidence="5 6">
    <name type="scientific">Kuraishia capsulata CBS 1993</name>
    <dbReference type="NCBI Taxonomy" id="1382522"/>
    <lineage>
        <taxon>Eukaryota</taxon>
        <taxon>Fungi</taxon>
        <taxon>Dikarya</taxon>
        <taxon>Ascomycota</taxon>
        <taxon>Saccharomycotina</taxon>
        <taxon>Pichiomycetes</taxon>
        <taxon>Pichiales</taxon>
        <taxon>Pichiaceae</taxon>
        <taxon>Kuraishia</taxon>
    </lineage>
</organism>
<dbReference type="Gene3D" id="4.10.240.10">
    <property type="entry name" value="Zn(2)-C6 fungal-type DNA-binding domain"/>
    <property type="match status" value="1"/>
</dbReference>
<dbReference type="InterPro" id="IPR036864">
    <property type="entry name" value="Zn2-C6_fun-type_DNA-bd_sf"/>
</dbReference>
<dbReference type="SMART" id="SM00066">
    <property type="entry name" value="GAL4"/>
    <property type="match status" value="1"/>
</dbReference>
<feature type="domain" description="Zn(2)-C6 fungal-type" evidence="4">
    <location>
        <begin position="7"/>
        <end position="37"/>
    </location>
</feature>
<evidence type="ECO:0000256" key="1">
    <source>
        <dbReference type="ARBA" id="ARBA00004123"/>
    </source>
</evidence>
<proteinExistence type="predicted"/>
<evidence type="ECO:0000256" key="3">
    <source>
        <dbReference type="SAM" id="MobiDB-lite"/>
    </source>
</evidence>
<dbReference type="GO" id="GO:0000976">
    <property type="term" value="F:transcription cis-regulatory region binding"/>
    <property type="evidence" value="ECO:0007669"/>
    <property type="project" value="TreeGrafter"/>
</dbReference>
<dbReference type="GeneID" id="34521707"/>
<dbReference type="SUPFAM" id="SSF57701">
    <property type="entry name" value="Zn2/Cys6 DNA-binding domain"/>
    <property type="match status" value="1"/>
</dbReference>
<evidence type="ECO:0000256" key="2">
    <source>
        <dbReference type="ARBA" id="ARBA00023242"/>
    </source>
</evidence>